<feature type="transmembrane region" description="Helical" evidence="1">
    <location>
        <begin position="34"/>
        <end position="51"/>
    </location>
</feature>
<keyword evidence="1" id="KW-0812">Transmembrane</keyword>
<dbReference type="KEGG" id="dfl:DFE_2078"/>
<evidence type="ECO:0000313" key="2">
    <source>
        <dbReference type="EMBL" id="BBD08804.1"/>
    </source>
</evidence>
<proteinExistence type="predicted"/>
<organism evidence="2 3">
    <name type="scientific">Desulfovibrio ferrophilus</name>
    <dbReference type="NCBI Taxonomy" id="241368"/>
    <lineage>
        <taxon>Bacteria</taxon>
        <taxon>Pseudomonadati</taxon>
        <taxon>Thermodesulfobacteriota</taxon>
        <taxon>Desulfovibrionia</taxon>
        <taxon>Desulfovibrionales</taxon>
        <taxon>Desulfovibrionaceae</taxon>
        <taxon>Desulfovibrio</taxon>
    </lineage>
</organism>
<dbReference type="RefSeq" id="WP_126379214.1">
    <property type="nucleotide sequence ID" value="NZ_AP017378.1"/>
</dbReference>
<protein>
    <submittedName>
        <fullName evidence="2">Uncharacterized protein</fullName>
    </submittedName>
</protein>
<accession>A0A2Z6AZY5</accession>
<reference evidence="2 3" key="1">
    <citation type="journal article" date="2018" name="Sci. Adv.">
        <title>Multi-heme cytochromes provide a pathway for survival in energy-limited environments.</title>
        <authorList>
            <person name="Deng X."/>
            <person name="Dohmae N."/>
            <person name="Nealson K.H."/>
            <person name="Hashimoto K."/>
            <person name="Okamoto A."/>
        </authorList>
    </citation>
    <scope>NUCLEOTIDE SEQUENCE [LARGE SCALE GENOMIC DNA]</scope>
    <source>
        <strain evidence="2 3">IS5</strain>
    </source>
</reference>
<sequence length="168" mass="18355">MKMMLFNVLRWAPLAVFLWFMRSGAGGVDWRMAYLTAGGLGVVVLLMDIVTRRIEPLYLGTNLWLISGAVLYLVEFWTSLGWYARLGSGSLFAWVALTSLGVCLWIVLRGRNGRKDSAIFFGASVVALGIAVACGGSVFMGGTLSFMGLLVLQQLLARGRERALQRAS</sequence>
<keyword evidence="3" id="KW-1185">Reference proteome</keyword>
<feature type="transmembrane region" description="Helical" evidence="1">
    <location>
        <begin position="90"/>
        <end position="108"/>
    </location>
</feature>
<keyword evidence="1" id="KW-0472">Membrane</keyword>
<feature type="transmembrane region" description="Helical" evidence="1">
    <location>
        <begin position="120"/>
        <end position="152"/>
    </location>
</feature>
<dbReference type="AlphaFoldDB" id="A0A2Z6AZY5"/>
<dbReference type="EMBL" id="AP017378">
    <property type="protein sequence ID" value="BBD08804.1"/>
    <property type="molecule type" value="Genomic_DNA"/>
</dbReference>
<dbReference type="Proteomes" id="UP000269883">
    <property type="component" value="Chromosome"/>
</dbReference>
<name>A0A2Z6AZY5_9BACT</name>
<gene>
    <name evidence="2" type="ORF">DFE_2078</name>
</gene>
<keyword evidence="1" id="KW-1133">Transmembrane helix</keyword>
<feature type="transmembrane region" description="Helical" evidence="1">
    <location>
        <begin position="63"/>
        <end position="84"/>
    </location>
</feature>
<evidence type="ECO:0000256" key="1">
    <source>
        <dbReference type="SAM" id="Phobius"/>
    </source>
</evidence>
<evidence type="ECO:0000313" key="3">
    <source>
        <dbReference type="Proteomes" id="UP000269883"/>
    </source>
</evidence>